<dbReference type="Gene3D" id="2.70.20.10">
    <property type="entry name" value="Topoisomerase I, domain 3"/>
    <property type="match status" value="1"/>
</dbReference>
<dbReference type="PANTHER" id="PTHR42785">
    <property type="entry name" value="DNA TOPOISOMERASE, TYPE IA, CORE"/>
    <property type="match status" value="1"/>
</dbReference>
<dbReference type="Proteomes" id="UP000218890">
    <property type="component" value="Chromosome"/>
</dbReference>
<dbReference type="Pfam" id="PF01131">
    <property type="entry name" value="Topoisom_bac"/>
    <property type="match status" value="1"/>
</dbReference>
<dbReference type="InterPro" id="IPR013824">
    <property type="entry name" value="Topo_IA_cen_sub1"/>
</dbReference>
<dbReference type="PROSITE" id="PS52039">
    <property type="entry name" value="TOPO_IA_2"/>
    <property type="match status" value="1"/>
</dbReference>
<accession>A0A0X8X8A8</accession>
<dbReference type="PANTHER" id="PTHR42785:SF1">
    <property type="entry name" value="DNA TOPOISOMERASE"/>
    <property type="match status" value="1"/>
</dbReference>
<dbReference type="InterPro" id="IPR034149">
    <property type="entry name" value="TOPRIM_TopoI"/>
</dbReference>
<dbReference type="GO" id="GO:0046872">
    <property type="term" value="F:metal ion binding"/>
    <property type="evidence" value="ECO:0007669"/>
    <property type="project" value="UniProtKB-KW"/>
</dbReference>
<keyword evidence="13" id="KW-1185">Reference proteome</keyword>
<dbReference type="SUPFAM" id="SSF56712">
    <property type="entry name" value="Prokaryotic type I DNA topoisomerase"/>
    <property type="match status" value="1"/>
</dbReference>
<evidence type="ECO:0000256" key="5">
    <source>
        <dbReference type="ARBA" id="ARBA00023029"/>
    </source>
</evidence>
<gene>
    <name evidence="8 12" type="primary">topA</name>
    <name evidence="12" type="ORF">HH1059_01350</name>
</gene>
<feature type="domain" description="Toprim" evidence="10">
    <location>
        <begin position="3"/>
        <end position="118"/>
    </location>
</feature>
<evidence type="ECO:0000256" key="9">
    <source>
        <dbReference type="SAM" id="MobiDB-lite"/>
    </source>
</evidence>
<dbReference type="InterPro" id="IPR013826">
    <property type="entry name" value="Topo_IA_cen_sub3"/>
</dbReference>
<proteinExistence type="inferred from homology"/>
<dbReference type="HAMAP" id="MF_00952">
    <property type="entry name" value="Topoisom_1_prok"/>
    <property type="match status" value="1"/>
</dbReference>
<evidence type="ECO:0000259" key="10">
    <source>
        <dbReference type="PROSITE" id="PS50880"/>
    </source>
</evidence>
<dbReference type="PROSITE" id="PS00396">
    <property type="entry name" value="TOPO_IA_1"/>
    <property type="match status" value="1"/>
</dbReference>
<dbReference type="InterPro" id="IPR013825">
    <property type="entry name" value="Topo_IA_cen_sub2"/>
</dbReference>
<comment type="similarity">
    <text evidence="2 8">Belongs to the type IA topoisomerase family.</text>
</comment>
<dbReference type="NCBIfam" id="NF006451">
    <property type="entry name" value="PRK08780.1"/>
    <property type="match status" value="1"/>
</dbReference>
<keyword evidence="3" id="KW-0479">Metal-binding</keyword>
<dbReference type="PRINTS" id="PR00417">
    <property type="entry name" value="PRTPISMRASEI"/>
</dbReference>
<feature type="region of interest" description="Disordered" evidence="9">
    <location>
        <begin position="356"/>
        <end position="386"/>
    </location>
</feature>
<evidence type="ECO:0000256" key="8">
    <source>
        <dbReference type="HAMAP-Rule" id="MF_00952"/>
    </source>
</evidence>
<evidence type="ECO:0000259" key="11">
    <source>
        <dbReference type="PROSITE" id="PS52039"/>
    </source>
</evidence>
<dbReference type="InterPro" id="IPR000380">
    <property type="entry name" value="Topo_IA"/>
</dbReference>
<keyword evidence="7 8" id="KW-0413">Isomerase</keyword>
<protein>
    <recommendedName>
        <fullName evidence="8">DNA topoisomerase 1</fullName>
        <ecNumber evidence="8">5.6.2.1</ecNumber>
    </recommendedName>
    <alternativeName>
        <fullName evidence="8">DNA topoisomerase I</fullName>
    </alternativeName>
</protein>
<feature type="compositionally biased region" description="Polar residues" evidence="9">
    <location>
        <begin position="359"/>
        <end position="368"/>
    </location>
</feature>
<comment type="subunit">
    <text evidence="8">Monomer.</text>
</comment>
<evidence type="ECO:0000256" key="3">
    <source>
        <dbReference type="ARBA" id="ARBA00022723"/>
    </source>
</evidence>
<dbReference type="InterPro" id="IPR003602">
    <property type="entry name" value="Topo_IA_DNA-bd_dom"/>
</dbReference>
<dbReference type="EC" id="5.6.2.1" evidence="8"/>
<name>A0A0X8X8A8_HALHR</name>
<dbReference type="Gene3D" id="3.40.50.140">
    <property type="match status" value="1"/>
</dbReference>
<sequence length="872" mass="96683">MGKNLLIVESPAKARTINKYLGSEFEVMASYGHVRDLIPKEGAVDPERDFAMKYAPIDKNQRHVDAITKALKKADALYLATDPDREGEAISWHLVELLNDAGVLKDKPVYRVVFHEITKTAIQEAMEHPRGISAELVNAQQARRALDYLVGFNLSPLLWRKITSGLSAGRVQSPALRLICERENEIERFEPQEYWTVEADATKGEQPFTAKLSVYAGEKVKQFSITNEEHAREVEQTLLRCAQEQAQQPIDTAAPNDSSGVIGELRVTNVERKQRRRNPAAPFITSTLQQEASRKLGFTASRTMRIAQQLYEGIDVGEGAAVGLITYMRTDSVSLSQEAVAEMRSVIASRFGEDKLPSKPQSYKTRSKNAQEAHEAIRPTSAARHPAELRGSLSQEQHKLYELIWKRALACQMKHATINTVAVDLAADSDDRHLLRATGSTVADPGFMVVYREGTDDGKDESGEKFLPELSEGERIPLNAIRPEQHFTEPPPRYTEASLVRTLEEYGIGRPSTYASIISTLQQRNYVEMDGKRFIPTDIGRTVNKFLTEHFDRYVDYDFTARLEDDLDAISRGERDWVPVLKEFWAPFEQRVEEKKNVSRQEAVQARELGTDPKTGKPVTVRIGRYGPFAQLGSRDDEEKPRFAGLRPGQSIDKITLDEALVLFQLPRDMGETEEGEEVQVNIGRFGPYVRFGGKFVSIPKDEDPYTISRERALELVREKKHADANRTIQDFGDGIQILRGRYGPYVTNGEKNVKVPKDREPETLTHEECLEMIANAPARKGRRGASKGGTTKKGATTSSGKSSTAAKAKSGSSGTKSKSASSSKKATSTGSAKKKGSTSTKKSAAGEGSTSGSSTVKSGTTPKSKAKKEKA</sequence>
<dbReference type="Pfam" id="PF13368">
    <property type="entry name" value="Toprim_C_rpt"/>
    <property type="match status" value="3"/>
</dbReference>
<dbReference type="AlphaFoldDB" id="A0A0X8X8A8"/>
<feature type="site" description="Interaction with DNA" evidence="8">
    <location>
        <position position="524"/>
    </location>
</feature>
<dbReference type="GO" id="GO:0006265">
    <property type="term" value="P:DNA topological change"/>
    <property type="evidence" value="ECO:0007669"/>
    <property type="project" value="UniProtKB-UniRule"/>
</dbReference>
<dbReference type="SMART" id="SM00437">
    <property type="entry name" value="TOP1Ac"/>
    <property type="match status" value="1"/>
</dbReference>
<dbReference type="EMBL" id="AP017372">
    <property type="protein sequence ID" value="BAU56808.1"/>
    <property type="molecule type" value="Genomic_DNA"/>
</dbReference>
<dbReference type="KEGG" id="hhk:HH1059_01350"/>
<dbReference type="GO" id="GO:0003917">
    <property type="term" value="F:DNA topoisomerase type I (single strand cut, ATP-independent) activity"/>
    <property type="evidence" value="ECO:0007669"/>
    <property type="project" value="UniProtKB-UniRule"/>
</dbReference>
<comment type="caution">
    <text evidence="8">Lacks conserved residue(s) required for the propagation of feature annotation.</text>
</comment>
<dbReference type="InterPro" id="IPR028612">
    <property type="entry name" value="Topoisom_1_IA"/>
</dbReference>
<feature type="site" description="Interaction with DNA" evidence="8">
    <location>
        <position position="329"/>
    </location>
</feature>
<dbReference type="InterPro" id="IPR025589">
    <property type="entry name" value="Toprim_C_rpt"/>
</dbReference>
<keyword evidence="5 8" id="KW-0799">Topoisomerase</keyword>
<reference evidence="12" key="1">
    <citation type="submission" date="2016-02" db="EMBL/GenBank/DDBJ databases">
        <title>Halorhodospira halochloris DSM-1059 complete genome, version 2.</title>
        <authorList>
            <person name="Tsukatani Y."/>
        </authorList>
    </citation>
    <scope>NUCLEOTIDE SEQUENCE</scope>
    <source>
        <strain evidence="12">DSM 1059</strain>
    </source>
</reference>
<dbReference type="CDD" id="cd00186">
    <property type="entry name" value="TOP1Ac"/>
    <property type="match status" value="1"/>
</dbReference>
<evidence type="ECO:0000256" key="2">
    <source>
        <dbReference type="ARBA" id="ARBA00009446"/>
    </source>
</evidence>
<feature type="active site" description="O-(5'-phospho-DNA)-tyrosine intermediate" evidence="8">
    <location>
        <position position="327"/>
    </location>
</feature>
<dbReference type="Pfam" id="PF01751">
    <property type="entry name" value="Toprim"/>
    <property type="match status" value="1"/>
</dbReference>
<evidence type="ECO:0000256" key="4">
    <source>
        <dbReference type="ARBA" id="ARBA00022842"/>
    </source>
</evidence>
<feature type="region of interest" description="Disordered" evidence="9">
    <location>
        <begin position="774"/>
        <end position="872"/>
    </location>
</feature>
<dbReference type="Gene3D" id="1.10.460.10">
    <property type="entry name" value="Topoisomerase I, domain 2"/>
    <property type="match status" value="1"/>
</dbReference>
<dbReference type="InterPro" id="IPR003601">
    <property type="entry name" value="Topo_IA_2"/>
</dbReference>
<dbReference type="InterPro" id="IPR023406">
    <property type="entry name" value="Topo_IA_AS"/>
</dbReference>
<dbReference type="PROSITE" id="PS50880">
    <property type="entry name" value="TOPRIM"/>
    <property type="match status" value="1"/>
</dbReference>
<dbReference type="NCBIfam" id="TIGR01051">
    <property type="entry name" value="topA_bact"/>
    <property type="match status" value="1"/>
</dbReference>
<feature type="region of interest" description="Interaction with DNA" evidence="8">
    <location>
        <begin position="167"/>
        <end position="172"/>
    </location>
</feature>
<feature type="domain" description="Topo IA-type catalytic" evidence="11">
    <location>
        <begin position="133"/>
        <end position="592"/>
    </location>
</feature>
<evidence type="ECO:0000256" key="1">
    <source>
        <dbReference type="ARBA" id="ARBA00000213"/>
    </source>
</evidence>
<dbReference type="GO" id="GO:0003677">
    <property type="term" value="F:DNA binding"/>
    <property type="evidence" value="ECO:0007669"/>
    <property type="project" value="UniProtKB-KW"/>
</dbReference>
<organism evidence="12 13">
    <name type="scientific">Halorhodospira halochloris</name>
    <name type="common">Ectothiorhodospira halochloris</name>
    <dbReference type="NCBI Taxonomy" id="1052"/>
    <lineage>
        <taxon>Bacteria</taxon>
        <taxon>Pseudomonadati</taxon>
        <taxon>Pseudomonadota</taxon>
        <taxon>Gammaproteobacteria</taxon>
        <taxon>Chromatiales</taxon>
        <taxon>Ectothiorhodospiraceae</taxon>
        <taxon>Halorhodospira</taxon>
    </lineage>
</organism>
<dbReference type="Gene3D" id="1.10.290.10">
    <property type="entry name" value="Topoisomerase I, domain 4"/>
    <property type="match status" value="1"/>
</dbReference>
<comment type="catalytic activity">
    <reaction evidence="1 8">
        <text>ATP-independent breakage of single-stranded DNA, followed by passage and rejoining.</text>
        <dbReference type="EC" id="5.6.2.1"/>
    </reaction>
</comment>
<dbReference type="OrthoDB" id="9804262at2"/>
<dbReference type="InterPro" id="IPR006171">
    <property type="entry name" value="TOPRIM_dom"/>
</dbReference>
<feature type="site" description="Interaction with DNA" evidence="8">
    <location>
        <position position="33"/>
    </location>
</feature>
<comment type="function">
    <text evidence="8">Releases the supercoiling and torsional tension of DNA, which is introduced during the DNA replication and transcription, by transiently cleaving and rejoining one strand of the DNA duplex. Introduces a single-strand break via transesterification at a target site in duplex DNA. The scissile phosphodiester is attacked by the catalytic tyrosine of the enzyme, resulting in the formation of a DNA-(5'-phosphotyrosyl)-enzyme intermediate and the expulsion of a 3'-OH DNA strand. The free DNA strand then undergoes passage around the unbroken strand, thus removing DNA supercoils. Finally, in the religation step, the DNA 3'-OH attacks the covalent intermediate to expel the active-site tyrosine and restore the DNA phosphodiester backbone.</text>
</comment>
<evidence type="ECO:0000256" key="6">
    <source>
        <dbReference type="ARBA" id="ARBA00023125"/>
    </source>
</evidence>
<feature type="compositionally biased region" description="Low complexity" evidence="9">
    <location>
        <begin position="789"/>
        <end position="864"/>
    </location>
</feature>
<evidence type="ECO:0000256" key="7">
    <source>
        <dbReference type="ARBA" id="ARBA00023235"/>
    </source>
</evidence>
<feature type="site" description="Interaction with DNA" evidence="8">
    <location>
        <position position="159"/>
    </location>
</feature>
<feature type="site" description="Interaction with DNA" evidence="8">
    <location>
        <position position="143"/>
    </location>
</feature>
<evidence type="ECO:0000313" key="12">
    <source>
        <dbReference type="EMBL" id="BAU56808.1"/>
    </source>
</evidence>
<keyword evidence="4" id="KW-0460">Magnesium</keyword>
<dbReference type="InterPro" id="IPR005733">
    <property type="entry name" value="TopoI_bac-type"/>
</dbReference>
<evidence type="ECO:0000313" key="13">
    <source>
        <dbReference type="Proteomes" id="UP000218890"/>
    </source>
</evidence>
<dbReference type="SMART" id="SM00436">
    <property type="entry name" value="TOP1Bc"/>
    <property type="match status" value="1"/>
</dbReference>
<feature type="site" description="Interaction with DNA" evidence="8">
    <location>
        <position position="147"/>
    </location>
</feature>
<dbReference type="InterPro" id="IPR013497">
    <property type="entry name" value="Topo_IA_cen"/>
</dbReference>
<dbReference type="SMART" id="SM00493">
    <property type="entry name" value="TOPRIM"/>
    <property type="match status" value="1"/>
</dbReference>
<feature type="site" description="Interaction with DNA" evidence="8">
    <location>
        <position position="144"/>
    </location>
</feature>
<dbReference type="CDD" id="cd03363">
    <property type="entry name" value="TOPRIM_TopoIA_TopoI"/>
    <property type="match status" value="1"/>
</dbReference>
<dbReference type="InterPro" id="IPR023405">
    <property type="entry name" value="Topo_IA_core_domain"/>
</dbReference>
<dbReference type="RefSeq" id="WP_096407137.1">
    <property type="nucleotide sequence ID" value="NZ_AP017372.2"/>
</dbReference>
<keyword evidence="6 8" id="KW-0238">DNA-binding</keyword>